<feature type="transmembrane region" description="Helical" evidence="1">
    <location>
        <begin position="168"/>
        <end position="192"/>
    </location>
</feature>
<reference evidence="2" key="1">
    <citation type="journal article" date="2020" name="mSystems">
        <title>Genome- and Community-Level Interaction Insights into Carbon Utilization and Element Cycling Functions of Hydrothermarchaeota in Hydrothermal Sediment.</title>
        <authorList>
            <person name="Zhou Z."/>
            <person name="Liu Y."/>
            <person name="Xu W."/>
            <person name="Pan J."/>
            <person name="Luo Z.H."/>
            <person name="Li M."/>
        </authorList>
    </citation>
    <scope>NUCLEOTIDE SEQUENCE [LARGE SCALE GENOMIC DNA]</scope>
    <source>
        <strain evidence="2">SpSt-87</strain>
    </source>
</reference>
<feature type="transmembrane region" description="Helical" evidence="1">
    <location>
        <begin position="49"/>
        <end position="75"/>
    </location>
</feature>
<feature type="transmembrane region" description="Helical" evidence="1">
    <location>
        <begin position="272"/>
        <end position="290"/>
    </location>
</feature>
<gene>
    <name evidence="2" type="ORF">ENW66_03890</name>
</gene>
<feature type="transmembrane region" description="Helical" evidence="1">
    <location>
        <begin position="87"/>
        <end position="109"/>
    </location>
</feature>
<keyword evidence="1" id="KW-1133">Transmembrane helix</keyword>
<feature type="transmembrane region" description="Helical" evidence="1">
    <location>
        <begin position="324"/>
        <end position="347"/>
    </location>
</feature>
<organism evidence="2">
    <name type="scientific">Archaeoglobus fulgidus</name>
    <dbReference type="NCBI Taxonomy" id="2234"/>
    <lineage>
        <taxon>Archaea</taxon>
        <taxon>Methanobacteriati</taxon>
        <taxon>Methanobacteriota</taxon>
        <taxon>Archaeoglobi</taxon>
        <taxon>Archaeoglobales</taxon>
        <taxon>Archaeoglobaceae</taxon>
        <taxon>Archaeoglobus</taxon>
    </lineage>
</organism>
<feature type="transmembrane region" description="Helical" evidence="1">
    <location>
        <begin position="204"/>
        <end position="226"/>
    </location>
</feature>
<dbReference type="AlphaFoldDB" id="A0A7C3RD41"/>
<evidence type="ECO:0000256" key="1">
    <source>
        <dbReference type="SAM" id="Phobius"/>
    </source>
</evidence>
<feature type="transmembrane region" description="Helical" evidence="1">
    <location>
        <begin position="6"/>
        <end position="28"/>
    </location>
</feature>
<sequence length="361" mass="40358">MISLFILGLAVLLHIIFVRTIGTGWISDSSRFLAYLKKDHELERISKDAFRIMMVFELFSSVWGTIITVILAGFFPSLTALVTNILFVPLLIALISIMVRIPSIAAFWYTWGKIDPKAHSVVGILMAVSGFTIPLGFRSLFSEINAPAALAQFISSGAANPFAAYTSAIFWIFYLHTIFASLSVGGFMLAYLMSKERHSRGVRLGYRYGLGYLVLQIPISIVYWYLLSSSSQYIFETITFGQFLPIFASKLSVVLILLVLGILGFSMDKAAFAKYSALFSLLAVFFGEMMNDGARYPFFVIIGKGGIPISSFANFYIEIPFIAVYIILAFLIMSILIFLVALFYALFRRFLSNIGIDYEAY</sequence>
<accession>A0A7C3RD41</accession>
<keyword evidence="1" id="KW-0812">Transmembrane</keyword>
<feature type="transmembrane region" description="Helical" evidence="1">
    <location>
        <begin position="121"/>
        <end position="141"/>
    </location>
</feature>
<evidence type="ECO:0000313" key="2">
    <source>
        <dbReference type="EMBL" id="HFW32080.1"/>
    </source>
</evidence>
<proteinExistence type="predicted"/>
<keyword evidence="1" id="KW-0472">Membrane</keyword>
<name>A0A7C3RD41_ARCFL</name>
<protein>
    <submittedName>
        <fullName evidence="2">Cytochrome oxidase subunit I</fullName>
    </submittedName>
</protein>
<comment type="caution">
    <text evidence="2">The sequence shown here is derived from an EMBL/GenBank/DDBJ whole genome shotgun (WGS) entry which is preliminary data.</text>
</comment>
<dbReference type="EMBL" id="DTLB01000023">
    <property type="protein sequence ID" value="HFW32080.1"/>
    <property type="molecule type" value="Genomic_DNA"/>
</dbReference>
<feature type="transmembrane region" description="Helical" evidence="1">
    <location>
        <begin position="246"/>
        <end position="265"/>
    </location>
</feature>